<comment type="caution">
    <text evidence="1">The sequence shown here is derived from an EMBL/GenBank/DDBJ whole genome shotgun (WGS) entry which is preliminary data.</text>
</comment>
<dbReference type="Proteomes" id="UP001163324">
    <property type="component" value="Chromosome 1"/>
</dbReference>
<evidence type="ECO:0000313" key="2">
    <source>
        <dbReference type="Proteomes" id="UP001163324"/>
    </source>
</evidence>
<evidence type="ECO:0000313" key="1">
    <source>
        <dbReference type="EMBL" id="KAI9905070.1"/>
    </source>
</evidence>
<reference evidence="1" key="1">
    <citation type="submission" date="2022-10" db="EMBL/GenBank/DDBJ databases">
        <title>Complete Genome of Trichothecium roseum strain YXFP-22015, a Plant Pathogen Isolated from Citrus.</title>
        <authorList>
            <person name="Wang Y."/>
            <person name="Zhu L."/>
        </authorList>
    </citation>
    <scope>NUCLEOTIDE SEQUENCE</scope>
    <source>
        <strain evidence="1">YXFP-22015</strain>
    </source>
</reference>
<dbReference type="EMBL" id="CM047940">
    <property type="protein sequence ID" value="KAI9905070.1"/>
    <property type="molecule type" value="Genomic_DNA"/>
</dbReference>
<keyword evidence="2" id="KW-1185">Reference proteome</keyword>
<proteinExistence type="predicted"/>
<gene>
    <name evidence="1" type="ORF">N3K66_001599</name>
</gene>
<sequence>MANVLITGGSGYLGGDILSQLPAAAAELPFHGKIYALVRTAAQADSVRQLGLEPLAFDAYDAGAVEDNVLRHEISVVFWLVDPFHSTAQLHFIGALTKLKQKNGGGQVHFLHTSGAKIFSSLVDAPTDRALYDDEDGLFDVQKKQEQETKSLIQKAVETNNKIIEASESAGVRSYVFVPCIVYGESRGFGNKISIQTVAIIKAAKALRRVYKIEEGRPEWPVSHVSDTTALYLAILRGILAGDDDAVGHGKRGYYLASSGPVAWDDIYASIAKGLHERGLVDDASVELASEEVVEKMAAALQSPKGMVPIQISGKCTLTASHGHKLGWKPVYPPQHILETADEEVELVLKHI</sequence>
<name>A0ACC0VGW0_9HYPO</name>
<accession>A0ACC0VGW0</accession>
<organism evidence="1 2">
    <name type="scientific">Trichothecium roseum</name>
    <dbReference type="NCBI Taxonomy" id="47278"/>
    <lineage>
        <taxon>Eukaryota</taxon>
        <taxon>Fungi</taxon>
        <taxon>Dikarya</taxon>
        <taxon>Ascomycota</taxon>
        <taxon>Pezizomycotina</taxon>
        <taxon>Sordariomycetes</taxon>
        <taxon>Hypocreomycetidae</taxon>
        <taxon>Hypocreales</taxon>
        <taxon>Hypocreales incertae sedis</taxon>
        <taxon>Trichothecium</taxon>
    </lineage>
</organism>
<protein>
    <submittedName>
        <fullName evidence="1">Uncharacterized protein</fullName>
    </submittedName>
</protein>